<dbReference type="Pfam" id="PF13460">
    <property type="entry name" value="NAD_binding_10"/>
    <property type="match status" value="1"/>
</dbReference>
<proteinExistence type="predicted"/>
<keyword evidence="3" id="KW-1185">Reference proteome</keyword>
<dbReference type="InterPro" id="IPR036291">
    <property type="entry name" value="NAD(P)-bd_dom_sf"/>
</dbReference>
<reference evidence="2" key="1">
    <citation type="submission" date="2022-10" db="EMBL/GenBank/DDBJ databases">
        <title>The WGS of Solirubrobacter ginsenosidimutans DSM 21036.</title>
        <authorList>
            <person name="Jiang Z."/>
        </authorList>
    </citation>
    <scope>NUCLEOTIDE SEQUENCE</scope>
    <source>
        <strain evidence="2">DSM 21036</strain>
    </source>
</reference>
<dbReference type="PANTHER" id="PTHR12126">
    <property type="entry name" value="NADH-UBIQUINONE OXIDOREDUCTASE 39 KDA SUBUNIT-RELATED"/>
    <property type="match status" value="1"/>
</dbReference>
<gene>
    <name evidence="2" type="ORF">OM076_23045</name>
</gene>
<organism evidence="2 3">
    <name type="scientific">Solirubrobacter ginsenosidimutans</name>
    <dbReference type="NCBI Taxonomy" id="490573"/>
    <lineage>
        <taxon>Bacteria</taxon>
        <taxon>Bacillati</taxon>
        <taxon>Actinomycetota</taxon>
        <taxon>Thermoleophilia</taxon>
        <taxon>Solirubrobacterales</taxon>
        <taxon>Solirubrobacteraceae</taxon>
        <taxon>Solirubrobacter</taxon>
    </lineage>
</organism>
<evidence type="ECO:0000313" key="2">
    <source>
        <dbReference type="EMBL" id="MDA0163169.1"/>
    </source>
</evidence>
<protein>
    <submittedName>
        <fullName evidence="2">NAD(P)H-binding protein</fullName>
    </submittedName>
</protein>
<name>A0A9X3S256_9ACTN</name>
<dbReference type="InterPro" id="IPR016040">
    <property type="entry name" value="NAD(P)-bd_dom"/>
</dbReference>
<dbReference type="RefSeq" id="WP_270042412.1">
    <property type="nucleotide sequence ID" value="NZ_JAPDOD010000023.1"/>
</dbReference>
<feature type="domain" description="NAD(P)-binding" evidence="1">
    <location>
        <begin position="6"/>
        <end position="141"/>
    </location>
</feature>
<dbReference type="Proteomes" id="UP001149140">
    <property type="component" value="Unassembled WGS sequence"/>
</dbReference>
<evidence type="ECO:0000313" key="3">
    <source>
        <dbReference type="Proteomes" id="UP001149140"/>
    </source>
</evidence>
<dbReference type="AlphaFoldDB" id="A0A9X3S256"/>
<dbReference type="Gene3D" id="3.40.50.720">
    <property type="entry name" value="NAD(P)-binding Rossmann-like Domain"/>
    <property type="match status" value="1"/>
</dbReference>
<dbReference type="GO" id="GO:0044877">
    <property type="term" value="F:protein-containing complex binding"/>
    <property type="evidence" value="ECO:0007669"/>
    <property type="project" value="TreeGrafter"/>
</dbReference>
<dbReference type="InterPro" id="IPR051207">
    <property type="entry name" value="ComplexI_NDUFA9_subunit"/>
</dbReference>
<evidence type="ECO:0000259" key="1">
    <source>
        <dbReference type="Pfam" id="PF13460"/>
    </source>
</evidence>
<dbReference type="PANTHER" id="PTHR12126:SF11">
    <property type="entry name" value="NADH DEHYDROGENASE [UBIQUINONE] 1 ALPHA SUBCOMPLEX SUBUNIT 9, MITOCHONDRIAL"/>
    <property type="match status" value="1"/>
</dbReference>
<accession>A0A9X3S256</accession>
<dbReference type="EMBL" id="JAPDOD010000023">
    <property type="protein sequence ID" value="MDA0163169.1"/>
    <property type="molecule type" value="Genomic_DNA"/>
</dbReference>
<dbReference type="SUPFAM" id="SSF51735">
    <property type="entry name" value="NAD(P)-binding Rossmann-fold domains"/>
    <property type="match status" value="1"/>
</dbReference>
<comment type="caution">
    <text evidence="2">The sequence shown here is derived from an EMBL/GenBank/DDBJ whole genome shotgun (WGS) entry which is preliminary data.</text>
</comment>
<sequence>MLLLTGATGLLGHAVVRRLTANGIPVRCLVRDPRRLGPERVRVQLAIGDLADPASWRNALRGVDTVVHLAGGSRDQPRATVEELNGLAAWRLLRAAERVRARHFVWISPLGATPHHPMRMQRAKALAAAALEESTIPTTTLAHSLIYAPGDRHLRWLERLGYLPAVPLVGRGIARTQPLWAEDAADCVIAALDGRAPDHHVRYELAGPETLTQREFVRTVLAASGRRRRTVPLPLVGLRAALQAEETLAGPAALVTWDDAQMLAVEMLSARGTRDAETLGVRPRRVADVLG</sequence>